<evidence type="ECO:0000313" key="2">
    <source>
        <dbReference type="Proteomes" id="UP001162992"/>
    </source>
</evidence>
<dbReference type="Proteomes" id="UP001162992">
    <property type="component" value="Chromosome 21"/>
</dbReference>
<organism evidence="1 2">
    <name type="scientific">Diphasiastrum complanatum</name>
    <name type="common">Issler's clubmoss</name>
    <name type="synonym">Lycopodium complanatum</name>
    <dbReference type="NCBI Taxonomy" id="34168"/>
    <lineage>
        <taxon>Eukaryota</taxon>
        <taxon>Viridiplantae</taxon>
        <taxon>Streptophyta</taxon>
        <taxon>Embryophyta</taxon>
        <taxon>Tracheophyta</taxon>
        <taxon>Lycopodiopsida</taxon>
        <taxon>Lycopodiales</taxon>
        <taxon>Lycopodiaceae</taxon>
        <taxon>Lycopodioideae</taxon>
        <taxon>Diphasiastrum</taxon>
    </lineage>
</organism>
<accession>A0ACC2AL68</accession>
<proteinExistence type="predicted"/>
<name>A0ACC2AL68_DIPCM</name>
<sequence>MCVFVLEKRRMPVARPEPVEARVIAHVDLDCFYAQVEQRRHPELRGKPTAVVQYNSWKGGALIAVSYEARKFGVKRSMRGEEARKACPDIHLVQVPVAHDKADLKLYRDAGSEVCAILARMGKCERASIDEVYLDITEAATARLIQDPPQCWVSLDKEALKSHVVGLATDGDATVEVGHWLQRKDAEQNDQLLACGAAIIAELRTAVLSETQFTCSAGIAHNKMLAKLASGMHKPAQQTIVPSSAVQGLLTDLPINKIGQLGGKLGHLLEVELGVKTAGDLLQFSEAKLQDLFGMNTGTWLWRTARGINGDEVQGRMLPKSHSSGKTFPGPKSLKDLSAVGHWVRELAEVLQERLDMDIEQNNRIARLLTLHAGCHLHSSGADHARKFPSQSCALRYGKEKIADDANRLFEKALRKFCPTLNLSPRKKGSTASFPWRVTGISLSASNIVATPMGVDRITRFFGSSAQPIQVSSADKSSFSDPTSPASSFETSISGESSVLGSASMHTQELIDALDTTHFSTSLVYAEDSQQHSKGKEVHASKLAGKTDVDSLAPSSCVDIGGNALNAAGMEAGSLVDDDGGDMRLNVQSGGLEKSFSQCTFRFPSSNESEGGNDGDTCTPSFGPVNSFDAFDESLLLSKQTFSSIFNLQQQATPIQKREPEALEAADLIVISCSPVDLVEDCSNCGETTSLIAAPGTLHANESCKEAIKDGHRMVADASLRHDQLSSANELCQDNLIGSTGGESFEPCMRVSKGCRQQGMGRLMDFWQHKLGNNPTEAGSSQKDIVAQYKLEEIDESVLAELPADIRLEFQNLLRIKRRRALKRSTIGDFFKR</sequence>
<gene>
    <name evidence="1" type="ORF">O6H91_21G061000</name>
</gene>
<reference evidence="2" key="1">
    <citation type="journal article" date="2024" name="Proc. Natl. Acad. Sci. U.S.A.">
        <title>Extraordinary preservation of gene collinearity over three hundred million years revealed in homosporous lycophytes.</title>
        <authorList>
            <person name="Li C."/>
            <person name="Wickell D."/>
            <person name="Kuo L.Y."/>
            <person name="Chen X."/>
            <person name="Nie B."/>
            <person name="Liao X."/>
            <person name="Peng D."/>
            <person name="Ji J."/>
            <person name="Jenkins J."/>
            <person name="Williams M."/>
            <person name="Shu S."/>
            <person name="Plott C."/>
            <person name="Barry K."/>
            <person name="Rajasekar S."/>
            <person name="Grimwood J."/>
            <person name="Han X."/>
            <person name="Sun S."/>
            <person name="Hou Z."/>
            <person name="He W."/>
            <person name="Dai G."/>
            <person name="Sun C."/>
            <person name="Schmutz J."/>
            <person name="Leebens-Mack J.H."/>
            <person name="Li F.W."/>
            <person name="Wang L."/>
        </authorList>
    </citation>
    <scope>NUCLEOTIDE SEQUENCE [LARGE SCALE GENOMIC DNA]</scope>
    <source>
        <strain evidence="2">cv. PW_Plant_1</strain>
    </source>
</reference>
<dbReference type="EMBL" id="CM055112">
    <property type="protein sequence ID" value="KAJ7518247.1"/>
    <property type="molecule type" value="Genomic_DNA"/>
</dbReference>
<protein>
    <submittedName>
        <fullName evidence="1">Uncharacterized protein</fullName>
    </submittedName>
</protein>
<keyword evidence="2" id="KW-1185">Reference proteome</keyword>
<evidence type="ECO:0000313" key="1">
    <source>
        <dbReference type="EMBL" id="KAJ7518247.1"/>
    </source>
</evidence>
<comment type="caution">
    <text evidence="1">The sequence shown here is derived from an EMBL/GenBank/DDBJ whole genome shotgun (WGS) entry which is preliminary data.</text>
</comment>